<name>A0ABX9YCD2_MICCH</name>
<gene>
    <name evidence="2" type="ORF">DLJ60_05105</name>
</gene>
<proteinExistence type="predicted"/>
<organism evidence="2 3">
    <name type="scientific">Micromonospora chalcea</name>
    <dbReference type="NCBI Taxonomy" id="1874"/>
    <lineage>
        <taxon>Bacteria</taxon>
        <taxon>Bacillati</taxon>
        <taxon>Actinomycetota</taxon>
        <taxon>Actinomycetes</taxon>
        <taxon>Micromonosporales</taxon>
        <taxon>Micromonosporaceae</taxon>
        <taxon>Micromonospora</taxon>
    </lineage>
</organism>
<dbReference type="SUPFAM" id="SSF47336">
    <property type="entry name" value="ACP-like"/>
    <property type="match status" value="1"/>
</dbReference>
<dbReference type="InterPro" id="IPR036736">
    <property type="entry name" value="ACP-like_sf"/>
</dbReference>
<evidence type="ECO:0000259" key="1">
    <source>
        <dbReference type="PROSITE" id="PS50075"/>
    </source>
</evidence>
<feature type="domain" description="Carrier" evidence="1">
    <location>
        <begin position="17"/>
        <end position="95"/>
    </location>
</feature>
<dbReference type="InterPro" id="IPR009081">
    <property type="entry name" value="PP-bd_ACP"/>
</dbReference>
<dbReference type="PROSITE" id="PS50075">
    <property type="entry name" value="CARRIER"/>
    <property type="match status" value="1"/>
</dbReference>
<dbReference type="Pfam" id="PF00550">
    <property type="entry name" value="PP-binding"/>
    <property type="match status" value="1"/>
</dbReference>
<keyword evidence="3" id="KW-1185">Reference proteome</keyword>
<evidence type="ECO:0000313" key="3">
    <source>
        <dbReference type="Proteomes" id="UP000274694"/>
    </source>
</evidence>
<accession>A0ABX9YCD2</accession>
<dbReference type="Gene3D" id="1.10.1200.10">
    <property type="entry name" value="ACP-like"/>
    <property type="match status" value="1"/>
</dbReference>
<dbReference type="Proteomes" id="UP000274694">
    <property type="component" value="Unassembled WGS sequence"/>
</dbReference>
<dbReference type="EMBL" id="QGTA01000114">
    <property type="protein sequence ID" value="RQW96339.1"/>
    <property type="molecule type" value="Genomic_DNA"/>
</dbReference>
<comment type="caution">
    <text evidence="2">The sequence shown here is derived from an EMBL/GenBank/DDBJ whole genome shotgun (WGS) entry which is preliminary data.</text>
</comment>
<reference evidence="2 3" key="1">
    <citation type="submission" date="2018-05" db="EMBL/GenBank/DDBJ databases">
        <title>Micromonospora from Atacama Desert.</title>
        <authorList>
            <person name="Carro L."/>
            <person name="Goodfellow M."/>
            <person name="Klenk H.-P."/>
        </authorList>
    </citation>
    <scope>NUCLEOTIDE SEQUENCE [LARGE SCALE GENOMIC DNA]</scope>
    <source>
        <strain evidence="2 3">LB41</strain>
    </source>
</reference>
<evidence type="ECO:0000313" key="2">
    <source>
        <dbReference type="EMBL" id="RQW96339.1"/>
    </source>
</evidence>
<protein>
    <submittedName>
        <fullName evidence="2">Acyl carrier protein</fullName>
    </submittedName>
</protein>
<sequence>MDGQTRREGGAVLERERVAEIVLREVVKLIKEEGGEDGEVSLQSGLADSGLDSLAFAVLVTRLEQSMGFDPFLALEDEIFPRTVGELVEVYVGNQMESVPPHR</sequence>